<reference evidence="2" key="1">
    <citation type="submission" date="2020-06" db="EMBL/GenBank/DDBJ databases">
        <authorList>
            <consortium name="Plant Systems Biology data submission"/>
        </authorList>
    </citation>
    <scope>NUCLEOTIDE SEQUENCE</scope>
    <source>
        <strain evidence="2">D6</strain>
    </source>
</reference>
<dbReference type="EMBL" id="CAICTM010000226">
    <property type="protein sequence ID" value="CAB9505323.1"/>
    <property type="molecule type" value="Genomic_DNA"/>
</dbReference>
<dbReference type="OrthoDB" id="57156at2759"/>
<accession>A0A9N8DLS5</accession>
<proteinExistence type="predicted"/>
<feature type="region of interest" description="Disordered" evidence="1">
    <location>
        <begin position="260"/>
        <end position="295"/>
    </location>
</feature>
<evidence type="ECO:0000256" key="1">
    <source>
        <dbReference type="SAM" id="MobiDB-lite"/>
    </source>
</evidence>
<feature type="region of interest" description="Disordered" evidence="1">
    <location>
        <begin position="176"/>
        <end position="220"/>
    </location>
</feature>
<feature type="region of interest" description="Disordered" evidence="1">
    <location>
        <begin position="1246"/>
        <end position="1266"/>
    </location>
</feature>
<dbReference type="Proteomes" id="UP001153069">
    <property type="component" value="Unassembled WGS sequence"/>
</dbReference>
<feature type="region of interest" description="Disordered" evidence="1">
    <location>
        <begin position="359"/>
        <end position="379"/>
    </location>
</feature>
<feature type="compositionally biased region" description="Acidic residues" evidence="1">
    <location>
        <begin position="365"/>
        <end position="379"/>
    </location>
</feature>
<comment type="caution">
    <text evidence="2">The sequence shown here is derived from an EMBL/GenBank/DDBJ whole genome shotgun (WGS) entry which is preliminary data.</text>
</comment>
<feature type="compositionally biased region" description="Polar residues" evidence="1">
    <location>
        <begin position="192"/>
        <end position="207"/>
    </location>
</feature>
<feature type="region of interest" description="Disordered" evidence="1">
    <location>
        <begin position="19"/>
        <end position="60"/>
    </location>
</feature>
<evidence type="ECO:0000313" key="3">
    <source>
        <dbReference type="Proteomes" id="UP001153069"/>
    </source>
</evidence>
<name>A0A9N8DLS5_9STRA</name>
<protein>
    <submittedName>
        <fullName evidence="2">Uncharacterized protein</fullName>
    </submittedName>
</protein>
<organism evidence="2 3">
    <name type="scientific">Seminavis robusta</name>
    <dbReference type="NCBI Taxonomy" id="568900"/>
    <lineage>
        <taxon>Eukaryota</taxon>
        <taxon>Sar</taxon>
        <taxon>Stramenopiles</taxon>
        <taxon>Ochrophyta</taxon>
        <taxon>Bacillariophyta</taxon>
        <taxon>Bacillariophyceae</taxon>
        <taxon>Bacillariophycidae</taxon>
        <taxon>Naviculales</taxon>
        <taxon>Naviculaceae</taxon>
        <taxon>Seminavis</taxon>
    </lineage>
</organism>
<gene>
    <name evidence="2" type="ORF">SEMRO_227_G092400.1</name>
</gene>
<evidence type="ECO:0000313" key="2">
    <source>
        <dbReference type="EMBL" id="CAB9505323.1"/>
    </source>
</evidence>
<sequence length="1328" mass="148805">MPVATRRSTRRSKSCLELRNLFERPVTPTESPPESPTESTDTDSSDGRNSSDGNDEDFSPESFLSTLQETIGCRPRKVLGTPLFDFIVSGNESLSPGWLRKKLVAIDAAKIEMKEKKIMLFIFMSLSGAGWGEDGYSPTDLLSTAWGVASPTIRRACSSALDQDFLHWITCAENSNTESSETDEGNKKRSVRSQLQHPSSDNPSNAETEAVFSPALIDRDPKRRDLRNTPLFLPETPIDLASPASALSPVQSVCSPVSTLDSEEFLSPMNREQNDRSSRRNGTRLDFTRAEKIDATTQTDDDDLFLVDDSAPDESPPTALDRRHLAEIDQGIISKECEAAIGRAVALLFKRKRDAINPQSCDNQVENEPDENEPEENEENDIIGCNLNKILRESLEASANIITLRPFKSGGPLKIMRIKETRQRTGDKKRRKLRKRGHLVEALFANLGISPDEILSILESLAIRRGFRLIKESDCGLDIAKCAALMLYLPATARGLERLQKFMRWALPSIGMSLFPLQLRKKLAKYSIDMFNLKLGFELASLEIGGNTRNERCLHVWIEDPAVAIQRLTQSALVAGKFEESFLFSNHKDEVVIVQGSDRGGDITANLVRLANRSGGNSSQHCLPLAFYEFGKESYFNLKQTIFNPHKPTRDFLQSLLNGEYQMIVVTIHNNSSGAVVDAQCKMLRFVRPGECRRCPSLVRYFQDETEPVNEMAEQRALPPSLSVQLINAEEEASLEEGHDATQLALQLIISKIDEDVPNEEDDGIDDGKLAYKGFALRNCFGRVVCTEPFDEHLAAADNSIVRMRCLQCRCFTSDDIKCNTTLMGQGSASVMCPCTMCVAPKKSFASLLTKPSNQQAAARDGDLANPTVYESFVDDAKGLVEWVRLNSAGRAKALKLKYHSVVYKPLLYTPPQLNTCSGMHVSSGLLTHCTIKMLDHLGEFDKASDWLEDMRSSITEATLYLQTSSETTDKLRKDDARLARDVQAATTMGAFDMIQQLQGDRDKIGALLSAQTKARDAAKFFVEKGKEFLAGVAKKNHTRIIGRATYCFRKSFEVDGRVGFRVENSGFELSNGDGIRVLERREKIVERMKRVFDDNNPQMQQGINTLMDTFLKLTELLYRMSVMMKSQRKWPDLACNEFESAAQQYAQLWLSFAGGNESNPAIFNKMHVLVAHIPQFVRTHGMLGRGSEEGFESSHKCIEKVRDPLKCMTSTEDRAHTIYRRIMLQSRPEIERTFEGITEHFTRAKRGPYTKNPSKMKTADRAPAGRDVDSLSLPEGFIQSINGYVIKASWKEFFEYVCFSKVPLSWSTVFRNDDSLGDGCRVRTEFI</sequence>
<keyword evidence="3" id="KW-1185">Reference proteome</keyword>